<organism evidence="2 3">
    <name type="scientific">Psophocarpus tetragonolobus</name>
    <name type="common">Winged bean</name>
    <name type="synonym">Dolichos tetragonolobus</name>
    <dbReference type="NCBI Taxonomy" id="3891"/>
    <lineage>
        <taxon>Eukaryota</taxon>
        <taxon>Viridiplantae</taxon>
        <taxon>Streptophyta</taxon>
        <taxon>Embryophyta</taxon>
        <taxon>Tracheophyta</taxon>
        <taxon>Spermatophyta</taxon>
        <taxon>Magnoliopsida</taxon>
        <taxon>eudicotyledons</taxon>
        <taxon>Gunneridae</taxon>
        <taxon>Pentapetalae</taxon>
        <taxon>rosids</taxon>
        <taxon>fabids</taxon>
        <taxon>Fabales</taxon>
        <taxon>Fabaceae</taxon>
        <taxon>Papilionoideae</taxon>
        <taxon>50 kb inversion clade</taxon>
        <taxon>NPAAA clade</taxon>
        <taxon>indigoferoid/millettioid clade</taxon>
        <taxon>Phaseoleae</taxon>
        <taxon>Psophocarpus</taxon>
    </lineage>
</organism>
<reference evidence="2 3" key="1">
    <citation type="submission" date="2024-01" db="EMBL/GenBank/DDBJ databases">
        <title>The genomes of 5 underutilized Papilionoideae crops provide insights into root nodulation and disease resistanc.</title>
        <authorList>
            <person name="Jiang F."/>
        </authorList>
    </citation>
    <scope>NUCLEOTIDE SEQUENCE [LARGE SCALE GENOMIC DNA]</scope>
    <source>
        <strain evidence="2">DUOXIRENSHENG_FW03</strain>
        <tissue evidence="2">Leaves</tissue>
    </source>
</reference>
<keyword evidence="3" id="KW-1185">Reference proteome</keyword>
<gene>
    <name evidence="2" type="ORF">VNO78_13797</name>
</gene>
<dbReference type="AlphaFoldDB" id="A0AAN9SQS2"/>
<sequence>MNEPLSFSNPTSNSLNSCKWTTQTTSTHVFYSTTINKSSLLSPLKRNTSGTSTCPHLLPKVQHEYPLDEQNVSGQGPLTELPLLNDAVPNKEPTSIHLLSVAEGVLLDQDHDSSPPLPGSSLCVSASPPILR</sequence>
<evidence type="ECO:0000313" key="2">
    <source>
        <dbReference type="EMBL" id="KAK7401928.1"/>
    </source>
</evidence>
<dbReference type="Proteomes" id="UP001386955">
    <property type="component" value="Unassembled WGS sequence"/>
</dbReference>
<feature type="region of interest" description="Disordered" evidence="1">
    <location>
        <begin position="109"/>
        <end position="132"/>
    </location>
</feature>
<comment type="caution">
    <text evidence="2">The sequence shown here is derived from an EMBL/GenBank/DDBJ whole genome shotgun (WGS) entry which is preliminary data.</text>
</comment>
<protein>
    <submittedName>
        <fullName evidence="2">Uncharacterized protein</fullName>
    </submittedName>
</protein>
<dbReference type="EMBL" id="JAYMYS010000003">
    <property type="protein sequence ID" value="KAK7401928.1"/>
    <property type="molecule type" value="Genomic_DNA"/>
</dbReference>
<proteinExistence type="predicted"/>
<evidence type="ECO:0000313" key="3">
    <source>
        <dbReference type="Proteomes" id="UP001386955"/>
    </source>
</evidence>
<name>A0AAN9SQS2_PSOTE</name>
<evidence type="ECO:0000256" key="1">
    <source>
        <dbReference type="SAM" id="MobiDB-lite"/>
    </source>
</evidence>
<accession>A0AAN9SQS2</accession>